<dbReference type="FunFam" id="3.30.200.20:FF:000214">
    <property type="entry name" value="WAK1-OsWAK receptor-like cytoplasmic kinase (OsWAK-RLCK)"/>
    <property type="match status" value="1"/>
</dbReference>
<dbReference type="EC" id="2.7.11.1" evidence="2"/>
<dbReference type="PANTHER" id="PTHR46008:SF63">
    <property type="entry name" value="LEAF RUST 10 DISEASE-RESISTANCE LOCUS RECEPTOR-LIKE PROTEIN KINASE-LIKE 1.4 ISOFORM X1"/>
    <property type="match status" value="1"/>
</dbReference>
<evidence type="ECO:0000256" key="21">
    <source>
        <dbReference type="SAM" id="SignalP"/>
    </source>
</evidence>
<dbReference type="AlphaFoldDB" id="A0AAV6XMC0"/>
<dbReference type="GO" id="GO:0004674">
    <property type="term" value="F:protein serine/threonine kinase activity"/>
    <property type="evidence" value="ECO:0007669"/>
    <property type="project" value="UniProtKB-KW"/>
</dbReference>
<keyword evidence="5" id="KW-0597">Phosphoprotein</keyword>
<dbReference type="SMART" id="SM00220">
    <property type="entry name" value="S_TKc"/>
    <property type="match status" value="1"/>
</dbReference>
<evidence type="ECO:0000256" key="4">
    <source>
        <dbReference type="ARBA" id="ARBA00022527"/>
    </source>
</evidence>
<evidence type="ECO:0000256" key="5">
    <source>
        <dbReference type="ARBA" id="ARBA00022553"/>
    </source>
</evidence>
<keyword evidence="24" id="KW-1185">Reference proteome</keyword>
<dbReference type="InterPro" id="IPR000719">
    <property type="entry name" value="Prot_kinase_dom"/>
</dbReference>
<feature type="domain" description="Protein kinase" evidence="22">
    <location>
        <begin position="658"/>
        <end position="938"/>
    </location>
</feature>
<keyword evidence="4" id="KW-0723">Serine/threonine-protein kinase</keyword>
<dbReference type="PANTHER" id="PTHR46008">
    <property type="entry name" value="LEAF RUST 10 DISEASE-RESISTANCE LOCUS RECEPTOR-LIKE PROTEIN KINASE-LIKE 1.4"/>
    <property type="match status" value="1"/>
</dbReference>
<comment type="caution">
    <text evidence="23">The sequence shown here is derived from an EMBL/GenBank/DDBJ whole genome shotgun (WGS) entry which is preliminary data.</text>
</comment>
<dbReference type="Pfam" id="PF00069">
    <property type="entry name" value="Pkinase"/>
    <property type="match status" value="1"/>
</dbReference>
<dbReference type="FunFam" id="1.10.510.10:FF:000161">
    <property type="entry name" value="Wall-associated receptor kinase-like 20"/>
    <property type="match status" value="1"/>
</dbReference>
<evidence type="ECO:0000256" key="16">
    <source>
        <dbReference type="ARBA" id="ARBA00047899"/>
    </source>
</evidence>
<accession>A0AAV6XMC0</accession>
<evidence type="ECO:0000313" key="23">
    <source>
        <dbReference type="EMBL" id="KAG8384104.1"/>
    </source>
</evidence>
<protein>
    <recommendedName>
        <fullName evidence="2">non-specific serine/threonine protein kinase</fullName>
        <ecNumber evidence="2">2.7.11.1</ecNumber>
    </recommendedName>
</protein>
<dbReference type="EMBL" id="WHWC01000004">
    <property type="protein sequence ID" value="KAG8384104.1"/>
    <property type="molecule type" value="Genomic_DNA"/>
</dbReference>
<evidence type="ECO:0000256" key="12">
    <source>
        <dbReference type="ARBA" id="ARBA00022989"/>
    </source>
</evidence>
<evidence type="ECO:0000256" key="7">
    <source>
        <dbReference type="ARBA" id="ARBA00022692"/>
    </source>
</evidence>
<keyword evidence="7 20" id="KW-0812">Transmembrane</keyword>
<dbReference type="Pfam" id="PF13947">
    <property type="entry name" value="GUB_WAK_bind"/>
    <property type="match status" value="2"/>
</dbReference>
<comment type="catalytic activity">
    <reaction evidence="17">
        <text>L-seryl-[protein] + ATP = O-phospho-L-seryl-[protein] + ADP + H(+)</text>
        <dbReference type="Rhea" id="RHEA:17989"/>
        <dbReference type="Rhea" id="RHEA-COMP:9863"/>
        <dbReference type="Rhea" id="RHEA-COMP:11604"/>
        <dbReference type="ChEBI" id="CHEBI:15378"/>
        <dbReference type="ChEBI" id="CHEBI:29999"/>
        <dbReference type="ChEBI" id="CHEBI:30616"/>
        <dbReference type="ChEBI" id="CHEBI:83421"/>
        <dbReference type="ChEBI" id="CHEBI:456216"/>
        <dbReference type="EC" id="2.7.11.1"/>
    </reaction>
</comment>
<keyword evidence="11 18" id="KW-0067">ATP-binding</keyword>
<evidence type="ECO:0000256" key="8">
    <source>
        <dbReference type="ARBA" id="ARBA00022729"/>
    </source>
</evidence>
<keyword evidence="6" id="KW-0808">Transferase</keyword>
<dbReference type="GO" id="GO:0005886">
    <property type="term" value="C:plasma membrane"/>
    <property type="evidence" value="ECO:0007669"/>
    <property type="project" value="UniProtKB-SubCell"/>
</dbReference>
<feature type="signal peptide" evidence="21">
    <location>
        <begin position="1"/>
        <end position="29"/>
    </location>
</feature>
<evidence type="ECO:0000313" key="24">
    <source>
        <dbReference type="Proteomes" id="UP000826271"/>
    </source>
</evidence>
<name>A0AAV6XMC0_9LAMI</name>
<evidence type="ECO:0000256" key="9">
    <source>
        <dbReference type="ARBA" id="ARBA00022741"/>
    </source>
</evidence>
<gene>
    <name evidence="23" type="ORF">BUALT_Bualt04G0083300</name>
</gene>
<dbReference type="InterPro" id="IPR011009">
    <property type="entry name" value="Kinase-like_dom_sf"/>
</dbReference>
<evidence type="ECO:0000256" key="14">
    <source>
        <dbReference type="ARBA" id="ARBA00023170"/>
    </source>
</evidence>
<evidence type="ECO:0000259" key="22">
    <source>
        <dbReference type="PROSITE" id="PS50011"/>
    </source>
</evidence>
<keyword evidence="12 20" id="KW-1133">Transmembrane helix</keyword>
<feature type="binding site" evidence="18">
    <location>
        <position position="686"/>
    </location>
    <ligand>
        <name>ATP</name>
        <dbReference type="ChEBI" id="CHEBI:30616"/>
    </ligand>
</feature>
<dbReference type="PROSITE" id="PS50011">
    <property type="entry name" value="PROTEIN_KINASE_DOM"/>
    <property type="match status" value="1"/>
</dbReference>
<evidence type="ECO:0000256" key="20">
    <source>
        <dbReference type="SAM" id="Phobius"/>
    </source>
</evidence>
<feature type="chain" id="PRO_5043641786" description="non-specific serine/threonine protein kinase" evidence="21">
    <location>
        <begin position="30"/>
        <end position="984"/>
    </location>
</feature>
<keyword evidence="13 20" id="KW-0472">Membrane</keyword>
<dbReference type="GO" id="GO:0030247">
    <property type="term" value="F:polysaccharide binding"/>
    <property type="evidence" value="ECO:0007669"/>
    <property type="project" value="InterPro"/>
</dbReference>
<keyword evidence="15" id="KW-0325">Glycoprotein</keyword>
<dbReference type="InterPro" id="IPR032872">
    <property type="entry name" value="WAK_assoc_C"/>
</dbReference>
<sequence length="984" mass="108204">MNPNPRINPRYFLFILTILVSLRIPGYFCQNDQQYETCSRPFQCGDITEISYPFWGGDRPASCGYPGFRLDCQGDDLLINISSTTYRVLNIDNPTQTLRIARNDLWDTVCPRFPLNTTLDFRLFDYYSASNDQNITLYYGCTMNPMQPTLPNQFDCDVNGRISLSFYMTREAPGLESGIRCDRNISVPVNRTAAQVLAIPMVGSTAVLEDALMSGFSIRWSADDENCQNCVGSGGVCGYNQGTTSFACYTRTGNGCSCSCCAPPPNQSRKILQTSTKNELIPLPPMPPSLSSLLALLAAALLTAAYSQPSTTYPNCHRTFSCGPLVNITYPFTGGDRPSHCGPPDFALTCRNATTTELTHDSLTYRVLQLDQTQNALTLSRSDLYNNTCPSEFHNTTLNTTLFPYNGPPNEVLTLFYGCNTSGMSIRPSNLFSCNSTGSDFSDAYRLIGPVPSDPILRIISCSVSISVPILRDVGNRLAGLELSLGEALMEGFSVNYRNPYERLCLECIRLGGQCGFDSDSDSGRPVCICDDSVCPFDVTLPPEASPNALGGNGRSNMGRNIGLPIAGAVLAGVGLGWLIFYYKQRRKHRLAAQSTQTLGKEITPPVSIKPLSTLPSSNFTASIPSYPSSNSELGRSSTYFGVQVFDYTELEEATNKFDPSRELGDGGFGTVYYGVLPDGRVVAVKRLYENNFKRVEQFMNEVEILTRLRHQNLVLLYGCTSKRSRGLLLVYEYIPNGTVADHLHGKRAKSGLLSWPIRLNIAIETADALAYLHKSDIIHRDVKTNNILLDNDFHVKVADFGLSRLFPTDVTHVSTAPQGTPGYVDPEYYQCYHLTEKSDVYSFGVVLIELISSLPAVDTNRHRHDINLANMAVNKIQNHTLHELVDSSVGFETNSSVRRMATLVAELAFRCLQQERDMRPSMEEVLEGLRGIQNEDLNAHKVEIVDILVDEEVGLLKGSVAPPSPDSGATDKSASGSTPNSSG</sequence>
<dbReference type="InterPro" id="IPR025287">
    <property type="entry name" value="WAK_GUB"/>
</dbReference>
<dbReference type="Pfam" id="PF14380">
    <property type="entry name" value="WAK_assoc"/>
    <property type="match status" value="2"/>
</dbReference>
<dbReference type="PROSITE" id="PS00108">
    <property type="entry name" value="PROTEIN_KINASE_ST"/>
    <property type="match status" value="1"/>
</dbReference>
<keyword evidence="3" id="KW-1003">Cell membrane</keyword>
<dbReference type="InterPro" id="IPR008271">
    <property type="entry name" value="Ser/Thr_kinase_AS"/>
</dbReference>
<dbReference type="SUPFAM" id="SSF56112">
    <property type="entry name" value="Protein kinase-like (PK-like)"/>
    <property type="match status" value="1"/>
</dbReference>
<feature type="region of interest" description="Disordered" evidence="19">
    <location>
        <begin position="958"/>
        <end position="984"/>
    </location>
</feature>
<dbReference type="InterPro" id="IPR017441">
    <property type="entry name" value="Protein_kinase_ATP_BS"/>
</dbReference>
<keyword evidence="10" id="KW-0418">Kinase</keyword>
<evidence type="ECO:0000256" key="13">
    <source>
        <dbReference type="ARBA" id="ARBA00023136"/>
    </source>
</evidence>
<evidence type="ECO:0000256" key="17">
    <source>
        <dbReference type="ARBA" id="ARBA00048679"/>
    </source>
</evidence>
<keyword evidence="8 21" id="KW-0732">Signal</keyword>
<organism evidence="23 24">
    <name type="scientific">Buddleja alternifolia</name>
    <dbReference type="NCBI Taxonomy" id="168488"/>
    <lineage>
        <taxon>Eukaryota</taxon>
        <taxon>Viridiplantae</taxon>
        <taxon>Streptophyta</taxon>
        <taxon>Embryophyta</taxon>
        <taxon>Tracheophyta</taxon>
        <taxon>Spermatophyta</taxon>
        <taxon>Magnoliopsida</taxon>
        <taxon>eudicotyledons</taxon>
        <taxon>Gunneridae</taxon>
        <taxon>Pentapetalae</taxon>
        <taxon>asterids</taxon>
        <taxon>lamiids</taxon>
        <taxon>Lamiales</taxon>
        <taxon>Scrophulariaceae</taxon>
        <taxon>Buddlejeae</taxon>
        <taxon>Buddleja</taxon>
    </lineage>
</organism>
<feature type="compositionally biased region" description="Polar residues" evidence="19">
    <location>
        <begin position="971"/>
        <end position="984"/>
    </location>
</feature>
<evidence type="ECO:0000256" key="10">
    <source>
        <dbReference type="ARBA" id="ARBA00022777"/>
    </source>
</evidence>
<proteinExistence type="predicted"/>
<dbReference type="Gene3D" id="3.30.200.20">
    <property type="entry name" value="Phosphorylase Kinase, domain 1"/>
    <property type="match status" value="1"/>
</dbReference>
<evidence type="ECO:0000256" key="11">
    <source>
        <dbReference type="ARBA" id="ARBA00022840"/>
    </source>
</evidence>
<evidence type="ECO:0000256" key="3">
    <source>
        <dbReference type="ARBA" id="ARBA00022475"/>
    </source>
</evidence>
<comment type="catalytic activity">
    <reaction evidence="16">
        <text>L-threonyl-[protein] + ATP = O-phospho-L-threonyl-[protein] + ADP + H(+)</text>
        <dbReference type="Rhea" id="RHEA:46608"/>
        <dbReference type="Rhea" id="RHEA-COMP:11060"/>
        <dbReference type="Rhea" id="RHEA-COMP:11605"/>
        <dbReference type="ChEBI" id="CHEBI:15378"/>
        <dbReference type="ChEBI" id="CHEBI:30013"/>
        <dbReference type="ChEBI" id="CHEBI:30616"/>
        <dbReference type="ChEBI" id="CHEBI:61977"/>
        <dbReference type="ChEBI" id="CHEBI:456216"/>
        <dbReference type="EC" id="2.7.11.1"/>
    </reaction>
</comment>
<evidence type="ECO:0000256" key="6">
    <source>
        <dbReference type="ARBA" id="ARBA00022679"/>
    </source>
</evidence>
<dbReference type="GO" id="GO:0005524">
    <property type="term" value="F:ATP binding"/>
    <property type="evidence" value="ECO:0007669"/>
    <property type="project" value="UniProtKB-UniRule"/>
</dbReference>
<evidence type="ECO:0000256" key="18">
    <source>
        <dbReference type="PROSITE-ProRule" id="PRU10141"/>
    </source>
</evidence>
<comment type="subcellular location">
    <subcellularLocation>
        <location evidence="1">Cell membrane</location>
        <topology evidence="1">Single-pass type I membrane protein</topology>
    </subcellularLocation>
</comment>
<feature type="transmembrane region" description="Helical" evidence="20">
    <location>
        <begin position="562"/>
        <end position="583"/>
    </location>
</feature>
<evidence type="ECO:0000256" key="2">
    <source>
        <dbReference type="ARBA" id="ARBA00012513"/>
    </source>
</evidence>
<evidence type="ECO:0000256" key="15">
    <source>
        <dbReference type="ARBA" id="ARBA00023180"/>
    </source>
</evidence>
<dbReference type="Gene3D" id="1.10.510.10">
    <property type="entry name" value="Transferase(Phosphotransferase) domain 1"/>
    <property type="match status" value="1"/>
</dbReference>
<dbReference type="PROSITE" id="PS00107">
    <property type="entry name" value="PROTEIN_KINASE_ATP"/>
    <property type="match status" value="1"/>
</dbReference>
<keyword evidence="14" id="KW-0675">Receptor</keyword>
<reference evidence="23" key="1">
    <citation type="submission" date="2019-10" db="EMBL/GenBank/DDBJ databases">
        <authorList>
            <person name="Zhang R."/>
            <person name="Pan Y."/>
            <person name="Wang J."/>
            <person name="Ma R."/>
            <person name="Yu S."/>
        </authorList>
    </citation>
    <scope>NUCLEOTIDE SEQUENCE</scope>
    <source>
        <strain evidence="23">LA-IB0</strain>
        <tissue evidence="23">Leaf</tissue>
    </source>
</reference>
<dbReference type="Proteomes" id="UP000826271">
    <property type="component" value="Unassembled WGS sequence"/>
</dbReference>
<evidence type="ECO:0000256" key="1">
    <source>
        <dbReference type="ARBA" id="ARBA00004251"/>
    </source>
</evidence>
<keyword evidence="9 18" id="KW-0547">Nucleotide-binding</keyword>
<evidence type="ECO:0000256" key="19">
    <source>
        <dbReference type="SAM" id="MobiDB-lite"/>
    </source>
</evidence>